<protein>
    <submittedName>
        <fullName evidence="5">Group III truncated hemoglobin</fullName>
    </submittedName>
</protein>
<keyword evidence="4" id="KW-0408">Iron</keyword>
<evidence type="ECO:0000256" key="3">
    <source>
        <dbReference type="ARBA" id="ARBA00022723"/>
    </source>
</evidence>
<sequence>MSYQDLELALPEVLRAFYARVRQDDQLGPIFNSAVYDWDEHLERIADFWSSVLLGTGRYKGNPVARHLPHAAQINRAKFDRWLELWRETTSLMLPAEVAAGLQTKAERIAESLILAMQFPSPAQRTMMGKDGG</sequence>
<evidence type="ECO:0000256" key="4">
    <source>
        <dbReference type="ARBA" id="ARBA00023004"/>
    </source>
</evidence>
<dbReference type="RefSeq" id="WP_380804981.1">
    <property type="nucleotide sequence ID" value="NZ_JBHSFZ010000025.1"/>
</dbReference>
<dbReference type="Pfam" id="PF01152">
    <property type="entry name" value="Bac_globin"/>
    <property type="match status" value="1"/>
</dbReference>
<keyword evidence="1" id="KW-0813">Transport</keyword>
<dbReference type="CDD" id="cd08916">
    <property type="entry name" value="TrHb3_P"/>
    <property type="match status" value="1"/>
</dbReference>
<gene>
    <name evidence="5" type="ORF">ACFO3E_12045</name>
</gene>
<name>A0ABV9EZG5_9SPHN</name>
<evidence type="ECO:0000256" key="1">
    <source>
        <dbReference type="ARBA" id="ARBA00022448"/>
    </source>
</evidence>
<evidence type="ECO:0000313" key="6">
    <source>
        <dbReference type="Proteomes" id="UP001595957"/>
    </source>
</evidence>
<accession>A0ABV9EZG5</accession>
<keyword evidence="3" id="KW-0479">Metal-binding</keyword>
<keyword evidence="6" id="KW-1185">Reference proteome</keyword>
<keyword evidence="2" id="KW-0349">Heme</keyword>
<evidence type="ECO:0000256" key="2">
    <source>
        <dbReference type="ARBA" id="ARBA00022617"/>
    </source>
</evidence>
<proteinExistence type="predicted"/>
<dbReference type="InterPro" id="IPR001486">
    <property type="entry name" value="Hemoglobin_trunc"/>
</dbReference>
<organism evidence="5 6">
    <name type="scientific">Sphingobium tyrosinilyticum</name>
    <dbReference type="NCBI Taxonomy" id="2715436"/>
    <lineage>
        <taxon>Bacteria</taxon>
        <taxon>Pseudomonadati</taxon>
        <taxon>Pseudomonadota</taxon>
        <taxon>Alphaproteobacteria</taxon>
        <taxon>Sphingomonadales</taxon>
        <taxon>Sphingomonadaceae</taxon>
        <taxon>Sphingobium</taxon>
    </lineage>
</organism>
<dbReference type="Gene3D" id="1.10.490.10">
    <property type="entry name" value="Globins"/>
    <property type="match status" value="1"/>
</dbReference>
<dbReference type="Proteomes" id="UP001595957">
    <property type="component" value="Unassembled WGS sequence"/>
</dbReference>
<evidence type="ECO:0000313" key="5">
    <source>
        <dbReference type="EMBL" id="MFC4594918.1"/>
    </source>
</evidence>
<dbReference type="InterPro" id="IPR009050">
    <property type="entry name" value="Globin-like_sf"/>
</dbReference>
<comment type="caution">
    <text evidence="5">The sequence shown here is derived from an EMBL/GenBank/DDBJ whole genome shotgun (WGS) entry which is preliminary data.</text>
</comment>
<dbReference type="EMBL" id="JBHSFZ010000025">
    <property type="protein sequence ID" value="MFC4594918.1"/>
    <property type="molecule type" value="Genomic_DNA"/>
</dbReference>
<reference evidence="6" key="1">
    <citation type="journal article" date="2019" name="Int. J. Syst. Evol. Microbiol.">
        <title>The Global Catalogue of Microorganisms (GCM) 10K type strain sequencing project: providing services to taxonomists for standard genome sequencing and annotation.</title>
        <authorList>
            <consortium name="The Broad Institute Genomics Platform"/>
            <consortium name="The Broad Institute Genome Sequencing Center for Infectious Disease"/>
            <person name="Wu L."/>
            <person name="Ma J."/>
        </authorList>
    </citation>
    <scope>NUCLEOTIDE SEQUENCE [LARGE SCALE GENOMIC DNA]</scope>
    <source>
        <strain evidence="6">NBRC 103632</strain>
    </source>
</reference>
<dbReference type="SUPFAM" id="SSF46458">
    <property type="entry name" value="Globin-like"/>
    <property type="match status" value="1"/>
</dbReference>
<dbReference type="InterPro" id="IPR012292">
    <property type="entry name" value="Globin/Proto"/>
</dbReference>